<protein>
    <recommendedName>
        <fullName evidence="4">Protein phosphatase CheZ</fullName>
    </recommendedName>
</protein>
<gene>
    <name evidence="2" type="ORF">CP985_08550</name>
</gene>
<evidence type="ECO:0008006" key="4">
    <source>
        <dbReference type="Google" id="ProtNLM"/>
    </source>
</evidence>
<dbReference type="Proteomes" id="UP000290092">
    <property type="component" value="Unassembled WGS sequence"/>
</dbReference>
<feature type="compositionally biased region" description="Acidic residues" evidence="1">
    <location>
        <begin position="50"/>
        <end position="78"/>
    </location>
</feature>
<organism evidence="2 3">
    <name type="scientific">Malaciobacter mytili LMG 24559</name>
    <dbReference type="NCBI Taxonomy" id="1032238"/>
    <lineage>
        <taxon>Bacteria</taxon>
        <taxon>Pseudomonadati</taxon>
        <taxon>Campylobacterota</taxon>
        <taxon>Epsilonproteobacteria</taxon>
        <taxon>Campylobacterales</taxon>
        <taxon>Arcobacteraceae</taxon>
        <taxon>Malaciobacter</taxon>
    </lineage>
</organism>
<feature type="region of interest" description="Disordered" evidence="1">
    <location>
        <begin position="1"/>
        <end position="83"/>
    </location>
</feature>
<dbReference type="RefSeq" id="WP_114842598.1">
    <property type="nucleotide sequence ID" value="NZ_NXID01000029.1"/>
</dbReference>
<evidence type="ECO:0000256" key="1">
    <source>
        <dbReference type="SAM" id="MobiDB-lite"/>
    </source>
</evidence>
<dbReference type="Gene3D" id="1.10.287.500">
    <property type="entry name" value="Helix hairpin bin"/>
    <property type="match status" value="1"/>
</dbReference>
<reference evidence="2 3" key="1">
    <citation type="submission" date="2017-09" db="EMBL/GenBank/DDBJ databases">
        <title>Genomics of the genus Arcobacter.</title>
        <authorList>
            <person name="Perez-Cataluna A."/>
            <person name="Figueras M.J."/>
            <person name="Salas-Masso N."/>
        </authorList>
    </citation>
    <scope>NUCLEOTIDE SEQUENCE [LARGE SCALE GENOMIC DNA]</scope>
    <source>
        <strain evidence="2 3">CECT 7386</strain>
    </source>
</reference>
<accession>A0AAX2AEI8</accession>
<dbReference type="SUPFAM" id="SSF75708">
    <property type="entry name" value="Chemotaxis phosphatase CheZ"/>
    <property type="match status" value="1"/>
</dbReference>
<keyword evidence="3" id="KW-1185">Reference proteome</keyword>
<sequence length="335" mass="37429">MSMSQEEIESLMNGLDLNENEKSEEVTTEEMSNDPMSNDDIEKLLSESNIIDEEDNSITSQDDLDDILASIDEAEDDNSPVSNDDIDELLKGIDGVTDNLNDVEEETIDEENFDDILAGIDGITDSEPLKEPMVEKKVTVNENNAKPDEDDIVSKIDSGIFPLPAEKDTKVVNQLSQVANDSEEKASKIFDVLSFILDDNNDVQRGIKSFDEFLVKQIALLDSLNKKFPNISVFNQHLEEASKIKEGISAISGKLDAENMQIFEAMELMQFHDINRQKIERVMAVIRKLSIYLNNLFEDEGSHQEIAVAKHIHGDNTADVVDDADLESLIAEFGN</sequence>
<name>A0AAX2AEI8_9BACT</name>
<evidence type="ECO:0000313" key="3">
    <source>
        <dbReference type="Proteomes" id="UP000290092"/>
    </source>
</evidence>
<dbReference type="EMBL" id="NXID01000029">
    <property type="protein sequence ID" value="RXK15407.1"/>
    <property type="molecule type" value="Genomic_DNA"/>
</dbReference>
<dbReference type="AlphaFoldDB" id="A0AAX2AEI8"/>
<comment type="caution">
    <text evidence="2">The sequence shown here is derived from an EMBL/GenBank/DDBJ whole genome shotgun (WGS) entry which is preliminary data.</text>
</comment>
<dbReference type="KEGG" id="amyt:AMYT_2228"/>
<proteinExistence type="predicted"/>
<evidence type="ECO:0000313" key="2">
    <source>
        <dbReference type="EMBL" id="RXK15407.1"/>
    </source>
</evidence>